<dbReference type="Proteomes" id="UP000224634">
    <property type="component" value="Unassembled WGS sequence"/>
</dbReference>
<proteinExistence type="inferred from homology"/>
<comment type="similarity">
    <text evidence="1">Belongs to the GST superfamily.</text>
</comment>
<evidence type="ECO:0000256" key="1">
    <source>
        <dbReference type="ARBA" id="ARBA00007409"/>
    </source>
</evidence>
<dbReference type="PANTHER" id="PTHR43986">
    <property type="entry name" value="ELONGATION FACTOR 1-GAMMA"/>
    <property type="match status" value="1"/>
</dbReference>
<dbReference type="Pfam" id="PF02798">
    <property type="entry name" value="GST_N"/>
    <property type="match status" value="1"/>
</dbReference>
<dbReference type="PROSITE" id="PS50404">
    <property type="entry name" value="GST_NTER"/>
    <property type="match status" value="1"/>
</dbReference>
<organism evidence="3 4">
    <name type="scientific">Polytolypa hystricis (strain UAMH7299)</name>
    <dbReference type="NCBI Taxonomy" id="1447883"/>
    <lineage>
        <taxon>Eukaryota</taxon>
        <taxon>Fungi</taxon>
        <taxon>Dikarya</taxon>
        <taxon>Ascomycota</taxon>
        <taxon>Pezizomycotina</taxon>
        <taxon>Eurotiomycetes</taxon>
        <taxon>Eurotiomycetidae</taxon>
        <taxon>Onygenales</taxon>
        <taxon>Onygenales incertae sedis</taxon>
        <taxon>Polytolypa</taxon>
    </lineage>
</organism>
<evidence type="ECO:0000313" key="4">
    <source>
        <dbReference type="Proteomes" id="UP000224634"/>
    </source>
</evidence>
<gene>
    <name evidence="3" type="ORF">AJ80_08617</name>
</gene>
<feature type="domain" description="GST N-terminal" evidence="2">
    <location>
        <begin position="2"/>
        <end position="74"/>
    </location>
</feature>
<dbReference type="AlphaFoldDB" id="A0A2B7X4P1"/>
<dbReference type="InterPro" id="IPR004045">
    <property type="entry name" value="Glutathione_S-Trfase_N"/>
</dbReference>
<sequence length="74" mass="7948">MSFGKIYGVLDNPRTTACRVVAKANDLDVELVETAPGTKEAEYLKVNALGKIPSFVGANGFVLTECIAIAVYRK</sequence>
<dbReference type="PANTHER" id="PTHR43986:SF1">
    <property type="entry name" value="ELONGATION FACTOR 1-GAMMA"/>
    <property type="match status" value="1"/>
</dbReference>
<dbReference type="GO" id="GO:0005737">
    <property type="term" value="C:cytoplasm"/>
    <property type="evidence" value="ECO:0007669"/>
    <property type="project" value="TreeGrafter"/>
</dbReference>
<protein>
    <recommendedName>
        <fullName evidence="2">GST N-terminal domain-containing protein</fullName>
    </recommendedName>
</protein>
<dbReference type="CDD" id="cd03044">
    <property type="entry name" value="GST_N_EF1Bgamma"/>
    <property type="match status" value="1"/>
</dbReference>
<dbReference type="InterPro" id="IPR050802">
    <property type="entry name" value="EF-GSTs"/>
</dbReference>
<evidence type="ECO:0000259" key="2">
    <source>
        <dbReference type="PROSITE" id="PS50404"/>
    </source>
</evidence>
<comment type="caution">
    <text evidence="3">The sequence shown here is derived from an EMBL/GenBank/DDBJ whole genome shotgun (WGS) entry which is preliminary data.</text>
</comment>
<dbReference type="EMBL" id="PDNA01000205">
    <property type="protein sequence ID" value="PGH03915.1"/>
    <property type="molecule type" value="Genomic_DNA"/>
</dbReference>
<dbReference type="FunFam" id="3.40.30.10:FF:000142">
    <property type="entry name" value="Elongation factor 1 gamma"/>
    <property type="match status" value="1"/>
</dbReference>
<dbReference type="InterPro" id="IPR036249">
    <property type="entry name" value="Thioredoxin-like_sf"/>
</dbReference>
<dbReference type="SUPFAM" id="SSF52833">
    <property type="entry name" value="Thioredoxin-like"/>
    <property type="match status" value="1"/>
</dbReference>
<dbReference type="Gene3D" id="3.40.30.10">
    <property type="entry name" value="Glutaredoxin"/>
    <property type="match status" value="1"/>
</dbReference>
<dbReference type="GO" id="GO:0005634">
    <property type="term" value="C:nucleus"/>
    <property type="evidence" value="ECO:0007669"/>
    <property type="project" value="TreeGrafter"/>
</dbReference>
<keyword evidence="4" id="KW-1185">Reference proteome</keyword>
<evidence type="ECO:0000313" key="3">
    <source>
        <dbReference type="EMBL" id="PGH03915.1"/>
    </source>
</evidence>
<accession>A0A2B7X4P1</accession>
<dbReference type="OrthoDB" id="249703at2759"/>
<reference evidence="3 4" key="1">
    <citation type="submission" date="2017-10" db="EMBL/GenBank/DDBJ databases">
        <title>Comparative genomics in systemic dimorphic fungi from Ajellomycetaceae.</title>
        <authorList>
            <person name="Munoz J.F."/>
            <person name="Mcewen J.G."/>
            <person name="Clay O.K."/>
            <person name="Cuomo C.A."/>
        </authorList>
    </citation>
    <scope>NUCLEOTIDE SEQUENCE [LARGE SCALE GENOMIC DNA]</scope>
    <source>
        <strain evidence="3 4">UAMH7299</strain>
    </source>
</reference>
<name>A0A2B7X4P1_POLH7</name>
<dbReference type="STRING" id="1447883.A0A2B7X4P1"/>